<dbReference type="EMBL" id="CP003355">
    <property type="protein sequence ID" value="AHD05809.1"/>
    <property type="molecule type" value="Genomic_DNA"/>
</dbReference>
<dbReference type="HOGENOM" id="CLU_2827045_0_0_9"/>
<sequence>MRAVCRKCSAEHSLPSWPLNSHNGPVECARSFNGRYLNKARLVKLSNKGGTACMRPLVGGFFISGI</sequence>
<evidence type="ECO:0000313" key="2">
    <source>
        <dbReference type="Proteomes" id="UP000029431"/>
    </source>
</evidence>
<organism evidence="1 2">
    <name type="scientific">Paenibacillus larvae subsp. larvae DSM 25430</name>
    <dbReference type="NCBI Taxonomy" id="697284"/>
    <lineage>
        <taxon>Bacteria</taxon>
        <taxon>Bacillati</taxon>
        <taxon>Bacillota</taxon>
        <taxon>Bacilli</taxon>
        <taxon>Bacillales</taxon>
        <taxon>Paenibacillaceae</taxon>
        <taxon>Paenibacillus</taxon>
    </lineage>
</organism>
<name>V9W7C5_9BACL</name>
<dbReference type="AlphaFoldDB" id="V9W7C5"/>
<dbReference type="Proteomes" id="UP000029431">
    <property type="component" value="Chromosome"/>
</dbReference>
<keyword evidence="2" id="KW-1185">Reference proteome</keyword>
<proteinExistence type="predicted"/>
<evidence type="ECO:0000313" key="1">
    <source>
        <dbReference type="EMBL" id="AHD05809.1"/>
    </source>
</evidence>
<protein>
    <submittedName>
        <fullName evidence="1">Uncharacterized protein</fullName>
    </submittedName>
</protein>
<reference evidence="1 2" key="1">
    <citation type="journal article" date="2014" name="PLoS ONE">
        <title>How to Kill the Honey Bee Larva: Genomic Potential and Virulence Mechanisms of Paenibacillus larvae.</title>
        <authorList>
            <person name="Djukic M."/>
            <person name="Brzuszkiewicz E."/>
            <person name="Funfhaus A."/>
            <person name="Voss J."/>
            <person name="Gollnow K."/>
            <person name="Poppinga L."/>
            <person name="Liesegang H."/>
            <person name="Garcia-Gonzalez E."/>
            <person name="Genersch E."/>
            <person name="Daniel R."/>
        </authorList>
    </citation>
    <scope>NUCLEOTIDE SEQUENCE [LARGE SCALE GENOMIC DNA]</scope>
    <source>
        <strain evidence="1 2">DSM 25430</strain>
    </source>
</reference>
<accession>V9W7C5</accession>
<gene>
    <name evidence="1" type="ORF">ERIC2_c20160</name>
</gene>
<dbReference type="KEGG" id="plv:ERIC2_c20160"/>